<dbReference type="Pfam" id="PF01202">
    <property type="entry name" value="SKI"/>
    <property type="match status" value="1"/>
</dbReference>
<protein>
    <submittedName>
        <fullName evidence="7">Quinate pathway repressor</fullName>
    </submittedName>
</protein>
<dbReference type="Pfam" id="PF08501">
    <property type="entry name" value="Shikimate_dh_N"/>
    <property type="match status" value="1"/>
</dbReference>
<dbReference type="Pfam" id="PF01488">
    <property type="entry name" value="Shikimate_DH"/>
    <property type="match status" value="1"/>
</dbReference>
<dbReference type="SUPFAM" id="SSF51735">
    <property type="entry name" value="NAD(P)-binding Rossmann-fold domains"/>
    <property type="match status" value="1"/>
</dbReference>
<comment type="similarity">
    <text evidence="2">In the N-terminal section; belongs to the shikimate kinase family.</text>
</comment>
<dbReference type="SUPFAM" id="SSF53223">
    <property type="entry name" value="Aminoacid dehydrogenase-like, N-terminal domain"/>
    <property type="match status" value="1"/>
</dbReference>
<organism evidence="7 8">
    <name type="scientific">Cordyceps militaris</name>
    <name type="common">Caterpillar fungus</name>
    <name type="synonym">Clavaria militaris</name>
    <dbReference type="NCBI Taxonomy" id="73501"/>
    <lineage>
        <taxon>Eukaryota</taxon>
        <taxon>Fungi</taxon>
        <taxon>Dikarya</taxon>
        <taxon>Ascomycota</taxon>
        <taxon>Pezizomycotina</taxon>
        <taxon>Sordariomycetes</taxon>
        <taxon>Hypocreomycetidae</taxon>
        <taxon>Hypocreales</taxon>
        <taxon>Cordycipitaceae</taxon>
        <taxon>Cordyceps</taxon>
    </lineage>
</organism>
<comment type="similarity">
    <text evidence="1">In the 2nd section; belongs to the type-I 3-dehydroquinase family.</text>
</comment>
<dbReference type="InterPro" id="IPR006151">
    <property type="entry name" value="Shikm_DH/Glu-tRNA_Rdtase"/>
</dbReference>
<evidence type="ECO:0000256" key="2">
    <source>
        <dbReference type="ARBA" id="ARBA00009349"/>
    </source>
</evidence>
<dbReference type="Proteomes" id="UP000323067">
    <property type="component" value="Chromosome iv"/>
</dbReference>
<name>A0A2H4S7D9_CORMI</name>
<dbReference type="SUPFAM" id="SSF52540">
    <property type="entry name" value="P-loop containing nucleoside triphosphate hydrolases"/>
    <property type="match status" value="1"/>
</dbReference>
<dbReference type="FunFam" id="3.40.50.720:FF:000386">
    <property type="entry name" value="Quinate repressor protein"/>
    <property type="match status" value="1"/>
</dbReference>
<dbReference type="InterPro" id="IPR031322">
    <property type="entry name" value="Shikimate/glucono_kinase"/>
</dbReference>
<dbReference type="InterPro" id="IPR046346">
    <property type="entry name" value="Aminoacid_DH-like_N_sf"/>
</dbReference>
<dbReference type="GO" id="GO:0003855">
    <property type="term" value="F:3-dehydroquinate dehydratase activity"/>
    <property type="evidence" value="ECO:0007669"/>
    <property type="project" value="InterPro"/>
</dbReference>
<evidence type="ECO:0000256" key="3">
    <source>
        <dbReference type="SAM" id="MobiDB-lite"/>
    </source>
</evidence>
<dbReference type="AlphaFoldDB" id="A0A2H4S7D9"/>
<sequence length="852" mass="93244">MTMAGVKRPFASLTENDAVGRTQPNFASARDQHRTSITPPDRIASPNVEPFSKTVPEFHKDATIVLVGVRGSGKSTLAVIASTALGRTVIDLEAAFQRAHAVTSTTYRKLHGSENCQLKQAEILQDSLQKNPTGRILVCSWMSRHAQVLLHEFASTNPIVHIVRDAEAIKSHLKLDNDAKVESLIAVATIFFRTCTNLEFFNLTEQSPQTAEASPPDDEFIPSLALKHAEKHFTKFLSLLYPVGTIPFVNSAFPLASIPLEERQFTYIIPLPISHILTRKFDIDDAVCGADAVEITIDITESDDLSTSHSTLAADVTKAVGIVRRTTVLPIICHLRVKEAANAAIWDVYTQLIAHTFKLAPEMVTVDLRLENDAIRTLLKGRRRSKVIGCREMHVSSEAWNGHHWKALYGKAVDVCCDMVRFTRPASSLQDNVEVAQFRTIPAMLPGRGIPVAAYNSGSLGRMSACFNSLLTVTSAANMPETPCEPAVDSAITPMQATKALFAAFVYEPMKLYVFGANVDYSMSPIMHSSALMGYGMPHVYRPYSSSSLSGIQHLIRDPCFGGASIGLPFKVEVISITDSLSRHARAIGAVNTLIPIRHLYDDGSIPAGGTFFNNMNRTGEVRAFYGENTDWIGIKACIQSGLSPANAVRPSTCGVVIGAGGMARAAVYAMLQIGVRNIVIYNRTPANAEKVVAHFENLFQRDTDMLLIKGPAAVRFHILATRDAPWPADYRAPTILISCIPTHQIGEAPAPNFTAPVAWLTSPTGGVIFELGYKTLDTPLLEQARAAAARGWVAMDGIDLLPEQGFAQFELFTGRRAPRGLMRRALFRHYKDERGSAVIPGLRRRMQMMAR</sequence>
<dbReference type="CDD" id="cd00502">
    <property type="entry name" value="DHQase_I"/>
    <property type="match status" value="1"/>
</dbReference>
<evidence type="ECO:0000259" key="4">
    <source>
        <dbReference type="Pfam" id="PF01488"/>
    </source>
</evidence>
<dbReference type="InterPro" id="IPR036291">
    <property type="entry name" value="NAD(P)-bd_dom_sf"/>
</dbReference>
<dbReference type="Pfam" id="PF01487">
    <property type="entry name" value="DHquinase_I"/>
    <property type="match status" value="1"/>
</dbReference>
<dbReference type="Gene3D" id="3.20.20.70">
    <property type="entry name" value="Aldolase class I"/>
    <property type="match status" value="1"/>
</dbReference>
<accession>A0A2H4S7D9</accession>
<reference evidence="7 8" key="1">
    <citation type="journal article" date="2017" name="BMC Genomics">
        <title>Chromosome level assembly and secondary metabolite potential of the parasitic fungus Cordyceps militaris.</title>
        <authorList>
            <person name="Kramer G.J."/>
            <person name="Nodwell J.R."/>
        </authorList>
    </citation>
    <scope>NUCLEOTIDE SEQUENCE [LARGE SCALE GENOMIC DNA]</scope>
    <source>
        <strain evidence="7 8">ATCC 34164</strain>
    </source>
</reference>
<dbReference type="SUPFAM" id="SSF51569">
    <property type="entry name" value="Aldolase"/>
    <property type="match status" value="1"/>
</dbReference>
<dbReference type="OrthoDB" id="4415835at2759"/>
<dbReference type="InterPro" id="IPR013785">
    <property type="entry name" value="Aldolase_TIM"/>
</dbReference>
<dbReference type="VEuPathDB" id="FungiDB:CCM_06004"/>
<feature type="domain" description="Shikimate dehydrogenase substrate binding N-terminal" evidence="5">
    <location>
        <begin position="514"/>
        <end position="594"/>
    </location>
</feature>
<dbReference type="VEuPathDB" id="FungiDB:A9K55_003366"/>
<dbReference type="Gene3D" id="3.40.50.720">
    <property type="entry name" value="NAD(P)-binding Rossmann-like Domain"/>
    <property type="match status" value="1"/>
</dbReference>
<dbReference type="InterPro" id="IPR013708">
    <property type="entry name" value="Shikimate_DH-bd_N"/>
</dbReference>
<evidence type="ECO:0000256" key="1">
    <source>
        <dbReference type="ARBA" id="ARBA00006477"/>
    </source>
</evidence>
<feature type="domain" description="Quinate/shikimate 5-dehydrogenase/glutamyl-tRNA reductase" evidence="4">
    <location>
        <begin position="656"/>
        <end position="698"/>
    </location>
</feature>
<feature type="region of interest" description="Disordered" evidence="3">
    <location>
        <begin position="14"/>
        <end position="48"/>
    </location>
</feature>
<gene>
    <name evidence="7" type="ORF">A9K55_003366</name>
</gene>
<dbReference type="InterPro" id="IPR027417">
    <property type="entry name" value="P-loop_NTPase"/>
</dbReference>
<dbReference type="PANTHER" id="PTHR21090:SF27">
    <property type="entry name" value="QUINATE REPRESSOR PROTEIN"/>
    <property type="match status" value="1"/>
</dbReference>
<dbReference type="Gene3D" id="3.40.50.10860">
    <property type="entry name" value="Leucine Dehydrogenase, chain A, domain 1"/>
    <property type="match status" value="1"/>
</dbReference>
<dbReference type="InterPro" id="IPR041121">
    <property type="entry name" value="SDH_C"/>
</dbReference>
<dbReference type="GO" id="GO:0009423">
    <property type="term" value="P:chorismate biosynthetic process"/>
    <property type="evidence" value="ECO:0007669"/>
    <property type="project" value="TreeGrafter"/>
</dbReference>
<dbReference type="Pfam" id="PF18317">
    <property type="entry name" value="SDH_C"/>
    <property type="match status" value="1"/>
</dbReference>
<evidence type="ECO:0000259" key="6">
    <source>
        <dbReference type="Pfam" id="PF18317"/>
    </source>
</evidence>
<dbReference type="EMBL" id="CP023322">
    <property type="protein sequence ID" value="ATY59016.1"/>
    <property type="molecule type" value="Genomic_DNA"/>
</dbReference>
<evidence type="ECO:0000313" key="8">
    <source>
        <dbReference type="Proteomes" id="UP000323067"/>
    </source>
</evidence>
<dbReference type="GO" id="GO:0003866">
    <property type="term" value="F:3-phosphoshikimate 1-carboxyvinyltransferase activity"/>
    <property type="evidence" value="ECO:0007669"/>
    <property type="project" value="TreeGrafter"/>
</dbReference>
<dbReference type="PANTHER" id="PTHR21090">
    <property type="entry name" value="AROM/DEHYDROQUINATE SYNTHASE"/>
    <property type="match status" value="1"/>
</dbReference>
<evidence type="ECO:0000259" key="5">
    <source>
        <dbReference type="Pfam" id="PF08501"/>
    </source>
</evidence>
<evidence type="ECO:0000313" key="7">
    <source>
        <dbReference type="EMBL" id="ATY59016.1"/>
    </source>
</evidence>
<dbReference type="GO" id="GO:0004764">
    <property type="term" value="F:shikimate 3-dehydrogenase (NADP+) activity"/>
    <property type="evidence" value="ECO:0007669"/>
    <property type="project" value="InterPro"/>
</dbReference>
<dbReference type="CDD" id="cd01065">
    <property type="entry name" value="NAD_bind_Shikimate_DH"/>
    <property type="match status" value="1"/>
</dbReference>
<dbReference type="Gene3D" id="3.40.50.300">
    <property type="entry name" value="P-loop containing nucleotide triphosphate hydrolases"/>
    <property type="match status" value="1"/>
</dbReference>
<feature type="domain" description="SDH C-terminal" evidence="6">
    <location>
        <begin position="798"/>
        <end position="827"/>
    </location>
</feature>
<dbReference type="InterPro" id="IPR001381">
    <property type="entry name" value="DHquinase_I"/>
</dbReference>
<proteinExistence type="inferred from homology"/>